<evidence type="ECO:0000256" key="1">
    <source>
        <dbReference type="SAM" id="SignalP"/>
    </source>
</evidence>
<dbReference type="RefSeq" id="XP_040776512.1">
    <property type="nucleotide sequence ID" value="XM_040923311.1"/>
</dbReference>
<proteinExistence type="predicted"/>
<dbReference type="AlphaFoldDB" id="A0A9P4Y2U6"/>
<protein>
    <submittedName>
        <fullName evidence="2">Uncharacterized protein</fullName>
    </submittedName>
</protein>
<accession>A0A9P4Y2U6</accession>
<keyword evidence="1" id="KW-0732">Signal</keyword>
<dbReference type="EMBL" id="MU032347">
    <property type="protein sequence ID" value="KAF3765551.1"/>
    <property type="molecule type" value="Genomic_DNA"/>
</dbReference>
<organism evidence="2 3">
    <name type="scientific">Cryphonectria parasitica (strain ATCC 38755 / EP155)</name>
    <dbReference type="NCBI Taxonomy" id="660469"/>
    <lineage>
        <taxon>Eukaryota</taxon>
        <taxon>Fungi</taxon>
        <taxon>Dikarya</taxon>
        <taxon>Ascomycota</taxon>
        <taxon>Pezizomycotina</taxon>
        <taxon>Sordariomycetes</taxon>
        <taxon>Sordariomycetidae</taxon>
        <taxon>Diaporthales</taxon>
        <taxon>Cryphonectriaceae</taxon>
        <taxon>Cryphonectria-Endothia species complex</taxon>
        <taxon>Cryphonectria</taxon>
    </lineage>
</organism>
<gene>
    <name evidence="2" type="ORF">M406DRAFT_355969</name>
</gene>
<reference evidence="2" key="1">
    <citation type="journal article" date="2020" name="Phytopathology">
        <title>Genome sequence of the chestnut blight fungus Cryphonectria parasitica EP155: A fundamental resource for an archetypical invasive plant pathogen.</title>
        <authorList>
            <person name="Crouch J.A."/>
            <person name="Dawe A."/>
            <person name="Aerts A."/>
            <person name="Barry K."/>
            <person name="Churchill A.C.L."/>
            <person name="Grimwood J."/>
            <person name="Hillman B."/>
            <person name="Milgroom M.G."/>
            <person name="Pangilinan J."/>
            <person name="Smith M."/>
            <person name="Salamov A."/>
            <person name="Schmutz J."/>
            <person name="Yadav J."/>
            <person name="Grigoriev I.V."/>
            <person name="Nuss D."/>
        </authorList>
    </citation>
    <scope>NUCLEOTIDE SEQUENCE</scope>
    <source>
        <strain evidence="2">EP155</strain>
    </source>
</reference>
<evidence type="ECO:0000313" key="3">
    <source>
        <dbReference type="Proteomes" id="UP000803844"/>
    </source>
</evidence>
<dbReference type="GeneID" id="63840440"/>
<dbReference type="Proteomes" id="UP000803844">
    <property type="component" value="Unassembled WGS sequence"/>
</dbReference>
<feature type="signal peptide" evidence="1">
    <location>
        <begin position="1"/>
        <end position="16"/>
    </location>
</feature>
<dbReference type="OrthoDB" id="4611802at2759"/>
<keyword evidence="3" id="KW-1185">Reference proteome</keyword>
<feature type="chain" id="PRO_5040184406" evidence="1">
    <location>
        <begin position="17"/>
        <end position="140"/>
    </location>
</feature>
<sequence>MQFTTAILALAAAVSAAPNLSSRGECTFGQYECSADGRSIIQCDIAGNWITVGPCPHGDYCGYSDENDLPYCYGPKKEKRGNSPPYCTTPGTYSCTPDDRGINVCNAENQLLFNGACPKDTHCEPIASAGGIPFCVENTY</sequence>
<evidence type="ECO:0000313" key="2">
    <source>
        <dbReference type="EMBL" id="KAF3765551.1"/>
    </source>
</evidence>
<name>A0A9P4Y2U6_CRYP1</name>
<comment type="caution">
    <text evidence="2">The sequence shown here is derived from an EMBL/GenBank/DDBJ whole genome shotgun (WGS) entry which is preliminary data.</text>
</comment>